<accession>A0ABX3K8Z1</accession>
<dbReference type="Pfam" id="PF13302">
    <property type="entry name" value="Acetyltransf_3"/>
    <property type="match status" value="1"/>
</dbReference>
<dbReference type="Gene3D" id="3.40.630.30">
    <property type="match status" value="1"/>
</dbReference>
<proteinExistence type="predicted"/>
<dbReference type="GO" id="GO:0016787">
    <property type="term" value="F:hydrolase activity"/>
    <property type="evidence" value="ECO:0007669"/>
    <property type="project" value="UniProtKB-KW"/>
</dbReference>
<dbReference type="Gene3D" id="3.40.50.11190">
    <property type="match status" value="1"/>
</dbReference>
<comment type="caution">
    <text evidence="2">The sequence shown here is derived from an EMBL/GenBank/DDBJ whole genome shotgun (WGS) entry which is preliminary data.</text>
</comment>
<dbReference type="EMBL" id="MUFC01000023">
    <property type="protein sequence ID" value="OOE85078.1"/>
    <property type="molecule type" value="Genomic_DNA"/>
</dbReference>
<dbReference type="PANTHER" id="PTHR21015">
    <property type="entry name" value="UDP-N-ACETYLGLUCOSAMINE--N-ACETYLMURAMYL-(PENTAPEPTIDE) PYROPHOSPHORYL-UNDECAPRENOL N-ACETYLGLUCOSAMINE TRANSFERASE 1"/>
    <property type="match status" value="1"/>
</dbReference>
<organism evidence="2 3">
    <name type="scientific">Salinivibrio sharmensis</name>
    <dbReference type="NCBI Taxonomy" id="390883"/>
    <lineage>
        <taxon>Bacteria</taxon>
        <taxon>Pseudomonadati</taxon>
        <taxon>Pseudomonadota</taxon>
        <taxon>Gammaproteobacteria</taxon>
        <taxon>Vibrionales</taxon>
        <taxon>Vibrionaceae</taxon>
        <taxon>Salinivibrio</taxon>
    </lineage>
</organism>
<dbReference type="RefSeq" id="WP_077773240.1">
    <property type="nucleotide sequence ID" value="NZ_MUFC01000023.1"/>
</dbReference>
<name>A0ABX3K8Z1_9GAMM</name>
<dbReference type="NCBIfam" id="TIGR03590">
    <property type="entry name" value="PseG"/>
    <property type="match status" value="1"/>
</dbReference>
<dbReference type="PROSITE" id="PS51186">
    <property type="entry name" value="GNAT"/>
    <property type="match status" value="1"/>
</dbReference>
<sequence length="495" mass="55381">MKVVFRVDASVWIGSGHVMRCLVLADELANHGHDITFACLPLESDMRAFIGERGFNVITLTAPEQVVKPAHDADYAAWLPKPIPDDAHDFIHHVHAADVVVTDHYAIEKQWHEIVRARLNCKIVAIDDLLRTHSADIVIDQTLGREASDYQTAGTTVLAGSDYALLSRAFLQQRENALSRTLTRHVPRVLVSMGGVDAPNATLNVLEALYPYVNATFTVLLSPRAPHYHEVKQWCSNHGNVNHVDFVADMASLMMSHDIAIGAPGTTSWERACLGLPSVLIPIAKNQADNCRALVDAGAVRKVEFNSIDTQLVGAYQEIKDKYSACCNSNLAICDGLGVNRVVDVINKLENYKLKLRYANKKDIELIYEWQSLPSTRKYFNNSKVPTYAEHSQWMNKVIESASIDLFVITKGDTNIGTIRVDKKNGKLEGDISILISPEFHSMGFAKLALFEIKKIFKSYQLNAYVHKDNISSQFLFERAGFKRLDVNNFKWCSK</sequence>
<dbReference type="InterPro" id="IPR000182">
    <property type="entry name" value="GNAT_dom"/>
</dbReference>
<evidence type="ECO:0000259" key="1">
    <source>
        <dbReference type="PROSITE" id="PS51186"/>
    </source>
</evidence>
<dbReference type="Proteomes" id="UP000188627">
    <property type="component" value="Unassembled WGS sequence"/>
</dbReference>
<reference evidence="3" key="1">
    <citation type="submission" date="2017-01" db="EMBL/GenBank/DDBJ databases">
        <title>Draft genome of the species Salinivibrio sharmensis.</title>
        <authorList>
            <person name="Lopez-Hermoso C."/>
            <person name="De La Haba R."/>
            <person name="Sanchez-Porro C."/>
            <person name="Ventosa A."/>
        </authorList>
    </citation>
    <scope>NUCLEOTIDE SEQUENCE [LARGE SCALE GENOMIC DNA]</scope>
    <source>
        <strain evidence="3">CBH463</strain>
    </source>
</reference>
<dbReference type="PANTHER" id="PTHR21015:SF22">
    <property type="entry name" value="GLYCOSYLTRANSFERASE"/>
    <property type="match status" value="1"/>
</dbReference>
<evidence type="ECO:0000313" key="2">
    <source>
        <dbReference type="EMBL" id="OOE85078.1"/>
    </source>
</evidence>
<dbReference type="InterPro" id="IPR007235">
    <property type="entry name" value="Glyco_trans_28_C"/>
</dbReference>
<dbReference type="Pfam" id="PF04101">
    <property type="entry name" value="Glyco_tran_28_C"/>
    <property type="match status" value="1"/>
</dbReference>
<dbReference type="SUPFAM" id="SSF53756">
    <property type="entry name" value="UDP-Glycosyltransferase/glycogen phosphorylase"/>
    <property type="match status" value="1"/>
</dbReference>
<protein>
    <submittedName>
        <fullName evidence="2">UDP-2,4-diacetamido-2,4, 6-trideoxy-beta-L-altropyranose hydrolase</fullName>
    </submittedName>
</protein>
<dbReference type="InterPro" id="IPR016181">
    <property type="entry name" value="Acyl_CoA_acyltransferase"/>
</dbReference>
<evidence type="ECO:0000313" key="3">
    <source>
        <dbReference type="Proteomes" id="UP000188627"/>
    </source>
</evidence>
<keyword evidence="3" id="KW-1185">Reference proteome</keyword>
<dbReference type="InterPro" id="IPR020023">
    <property type="entry name" value="PseG"/>
</dbReference>
<dbReference type="SUPFAM" id="SSF55729">
    <property type="entry name" value="Acyl-CoA N-acyltransferases (Nat)"/>
    <property type="match status" value="1"/>
</dbReference>
<feature type="domain" description="N-acetyltransferase" evidence="1">
    <location>
        <begin position="354"/>
        <end position="495"/>
    </location>
</feature>
<dbReference type="Gene3D" id="3.40.50.2000">
    <property type="entry name" value="Glycogen Phosphorylase B"/>
    <property type="match status" value="1"/>
</dbReference>
<keyword evidence="2" id="KW-0378">Hydrolase</keyword>
<gene>
    <name evidence="2" type="ORF">BZG74_14415</name>
</gene>